<dbReference type="EMBL" id="MEWR01000008">
    <property type="protein sequence ID" value="OGC82369.1"/>
    <property type="molecule type" value="Genomic_DNA"/>
</dbReference>
<dbReference type="Pfam" id="PF03717">
    <property type="entry name" value="PBP_dimer"/>
    <property type="match status" value="1"/>
</dbReference>
<evidence type="ECO:0000259" key="4">
    <source>
        <dbReference type="Pfam" id="PF03717"/>
    </source>
</evidence>
<dbReference type="InterPro" id="IPR001460">
    <property type="entry name" value="PCN-bd_Tpept"/>
</dbReference>
<dbReference type="GO" id="GO:0005886">
    <property type="term" value="C:plasma membrane"/>
    <property type="evidence" value="ECO:0007669"/>
    <property type="project" value="TreeGrafter"/>
</dbReference>
<keyword evidence="2" id="KW-0472">Membrane</keyword>
<dbReference type="InterPro" id="IPR005311">
    <property type="entry name" value="PBP_dimer"/>
</dbReference>
<evidence type="ECO:0008006" key="7">
    <source>
        <dbReference type="Google" id="ProtNLM"/>
    </source>
</evidence>
<dbReference type="Pfam" id="PF00905">
    <property type="entry name" value="Transpeptidase"/>
    <property type="match status" value="1"/>
</dbReference>
<dbReference type="AlphaFoldDB" id="A0A1F4XL36"/>
<gene>
    <name evidence="5" type="ORF">A2V81_02480</name>
</gene>
<evidence type="ECO:0000313" key="6">
    <source>
        <dbReference type="Proteomes" id="UP000177614"/>
    </source>
</evidence>
<feature type="domain" description="Penicillin-binding protein transpeptidase" evidence="3">
    <location>
        <begin position="378"/>
        <end position="704"/>
    </location>
</feature>
<name>A0A1F4XL36_9BACT</name>
<feature type="domain" description="Penicillin-binding protein dimerisation" evidence="4">
    <location>
        <begin position="49"/>
        <end position="333"/>
    </location>
</feature>
<comment type="subcellular location">
    <subcellularLocation>
        <location evidence="1">Membrane</location>
    </subcellularLocation>
</comment>
<dbReference type="PANTHER" id="PTHR30627">
    <property type="entry name" value="PEPTIDOGLYCAN D,D-TRANSPEPTIDASE"/>
    <property type="match status" value="1"/>
</dbReference>
<dbReference type="SUPFAM" id="SSF56601">
    <property type="entry name" value="beta-lactamase/transpeptidase-like"/>
    <property type="match status" value="1"/>
</dbReference>
<dbReference type="Gene3D" id="3.30.450.330">
    <property type="match status" value="1"/>
</dbReference>
<dbReference type="STRING" id="1817814.A2V81_02480"/>
<dbReference type="Gene3D" id="3.40.710.10">
    <property type="entry name" value="DD-peptidase/beta-lactamase superfamily"/>
    <property type="match status" value="1"/>
</dbReference>
<proteinExistence type="predicted"/>
<organism evidence="5 6">
    <name type="scientific">Candidatus Abawacabacteria bacterium RBG_16_42_10</name>
    <dbReference type="NCBI Taxonomy" id="1817814"/>
    <lineage>
        <taxon>Bacteria</taxon>
        <taxon>Candidatus Abawacaibacteriota</taxon>
    </lineage>
</organism>
<dbReference type="Proteomes" id="UP000177614">
    <property type="component" value="Unassembled WGS sequence"/>
</dbReference>
<protein>
    <recommendedName>
        <fullName evidence="7">Penicillin-binding protein transpeptidase domain-containing protein</fullName>
    </recommendedName>
</protein>
<evidence type="ECO:0000313" key="5">
    <source>
        <dbReference type="EMBL" id="OGC82369.1"/>
    </source>
</evidence>
<dbReference type="Gene3D" id="1.10.150.770">
    <property type="match status" value="1"/>
</dbReference>
<evidence type="ECO:0000256" key="1">
    <source>
        <dbReference type="ARBA" id="ARBA00004370"/>
    </source>
</evidence>
<evidence type="ECO:0000259" key="3">
    <source>
        <dbReference type="Pfam" id="PF00905"/>
    </source>
</evidence>
<comment type="caution">
    <text evidence="5">The sequence shown here is derived from an EMBL/GenBank/DDBJ whole genome shotgun (WGS) entry which is preliminary data.</text>
</comment>
<reference evidence="5 6" key="1">
    <citation type="journal article" date="2016" name="Nat. Commun.">
        <title>Thousands of microbial genomes shed light on interconnected biogeochemical processes in an aquifer system.</title>
        <authorList>
            <person name="Anantharaman K."/>
            <person name="Brown C.T."/>
            <person name="Hug L.A."/>
            <person name="Sharon I."/>
            <person name="Castelle C.J."/>
            <person name="Probst A.J."/>
            <person name="Thomas B.C."/>
            <person name="Singh A."/>
            <person name="Wilkins M.J."/>
            <person name="Karaoz U."/>
            <person name="Brodie E.L."/>
            <person name="Williams K.H."/>
            <person name="Hubbard S.S."/>
            <person name="Banfield J.F."/>
        </authorList>
    </citation>
    <scope>NUCLEOTIDE SEQUENCE [LARGE SCALE GENOMIC DNA]</scope>
</reference>
<dbReference type="GO" id="GO:0008658">
    <property type="term" value="F:penicillin binding"/>
    <property type="evidence" value="ECO:0007669"/>
    <property type="project" value="InterPro"/>
</dbReference>
<accession>A0A1F4XL36</accession>
<dbReference type="Gene3D" id="3.90.1310.10">
    <property type="entry name" value="Penicillin-binding protein 2a (Domain 2)"/>
    <property type="match status" value="1"/>
</dbReference>
<dbReference type="InterPro" id="IPR012338">
    <property type="entry name" value="Beta-lactam/transpept-like"/>
</dbReference>
<dbReference type="PANTHER" id="PTHR30627:SF1">
    <property type="entry name" value="PEPTIDOGLYCAN D,D-TRANSPEPTIDASE FTSI"/>
    <property type="match status" value="1"/>
</dbReference>
<sequence length="719" mass="79690">MSRFIQLRTFLVGLMIILVVRLGVLQLVEGSYYQKLAEEQHKGVIELQSRRGTIYLQNKDSEPTLLATDTALDLVFADPTLIDETSEQEIVDLLAPLLFEMPKDKEEEEQLLRESEVLLDESGIAVEELANSVPEAAPKVEFQETFESLLNGYKESLLKKLRKEEVTHRILIKDWAKKKPEAKSQIEPLQIRGIYITETEIYADPTIIENPQDTANKLSDFLDLPRQSLTKMLSRTPIRYVPLKHKLPPDISEKIKNLRLKNGKKLPGIGLLPEQWRFYPESSLAAHIVGFVGYDKIGQYGIERQFEEENDNIQLAGVNGKLLVDRDPQGNQIVVGDKVVTPAQDGDDITLTIDRVIQNFVETELASQVKSVKGESGQVIVLNPKTGAIIALANYPTFDPNTYWDGFEKWQEGIHAGEYKNKIGPGVFVNKAIVDMYEPGSVFKVITMSAGIDSGEITPQSINCENEDTLYIDGFPVQNSTKQAYGCITMTRVLEVSSNLGALSVSKKLGRTLFYQYIRNFGFGEYPNIEVDNTSPGWVSTPDKWATIDLAAAAFGQGIGATPLQVAMAVGAIANDGKLMKPHLIASYFDRENNRHVTTDAKEVRHAVKKESADQVKAMMVSTAKNSYKGTIKIPGYHIAAKTGTAQIALKNGLGYEKGAGSTIASIVGFPAENPEFVILVKIDRPLSTPWGEGAAGPLFSKICDYLLKYYTIPQDTPT</sequence>
<evidence type="ECO:0000256" key="2">
    <source>
        <dbReference type="ARBA" id="ARBA00023136"/>
    </source>
</evidence>
<dbReference type="InterPro" id="IPR036138">
    <property type="entry name" value="PBP_dimer_sf"/>
</dbReference>
<dbReference type="SUPFAM" id="SSF56519">
    <property type="entry name" value="Penicillin binding protein dimerisation domain"/>
    <property type="match status" value="1"/>
</dbReference>
<dbReference type="GO" id="GO:0071555">
    <property type="term" value="P:cell wall organization"/>
    <property type="evidence" value="ECO:0007669"/>
    <property type="project" value="TreeGrafter"/>
</dbReference>
<dbReference type="InterPro" id="IPR050515">
    <property type="entry name" value="Beta-lactam/transpept"/>
</dbReference>